<feature type="region of interest" description="Disordered" evidence="1">
    <location>
        <begin position="84"/>
        <end position="103"/>
    </location>
</feature>
<sequence>MCNLEVEVQLGCTVMAGSFSILRYLLCIEWTHTTCTFSTDIYNPYLCKPVSPLTSPSSSLNHESRSLYVRHRRHSCVSNHAGHSSLNLQHAKPPPASASASASATASRTASASGGHCSFRAAVTVFFQP</sequence>
<dbReference type="EMBL" id="JAYMYS010000008">
    <property type="protein sequence ID" value="KAK7385673.1"/>
    <property type="molecule type" value="Genomic_DNA"/>
</dbReference>
<name>A0AAN9RYD4_PSOTE</name>
<proteinExistence type="predicted"/>
<accession>A0AAN9RYD4</accession>
<gene>
    <name evidence="2" type="ORF">VNO78_31457</name>
</gene>
<evidence type="ECO:0000256" key="1">
    <source>
        <dbReference type="SAM" id="MobiDB-lite"/>
    </source>
</evidence>
<keyword evidence="3" id="KW-1185">Reference proteome</keyword>
<organism evidence="2 3">
    <name type="scientific">Psophocarpus tetragonolobus</name>
    <name type="common">Winged bean</name>
    <name type="synonym">Dolichos tetragonolobus</name>
    <dbReference type="NCBI Taxonomy" id="3891"/>
    <lineage>
        <taxon>Eukaryota</taxon>
        <taxon>Viridiplantae</taxon>
        <taxon>Streptophyta</taxon>
        <taxon>Embryophyta</taxon>
        <taxon>Tracheophyta</taxon>
        <taxon>Spermatophyta</taxon>
        <taxon>Magnoliopsida</taxon>
        <taxon>eudicotyledons</taxon>
        <taxon>Gunneridae</taxon>
        <taxon>Pentapetalae</taxon>
        <taxon>rosids</taxon>
        <taxon>fabids</taxon>
        <taxon>Fabales</taxon>
        <taxon>Fabaceae</taxon>
        <taxon>Papilionoideae</taxon>
        <taxon>50 kb inversion clade</taxon>
        <taxon>NPAAA clade</taxon>
        <taxon>indigoferoid/millettioid clade</taxon>
        <taxon>Phaseoleae</taxon>
        <taxon>Psophocarpus</taxon>
    </lineage>
</organism>
<comment type="caution">
    <text evidence="2">The sequence shown here is derived from an EMBL/GenBank/DDBJ whole genome shotgun (WGS) entry which is preliminary data.</text>
</comment>
<protein>
    <submittedName>
        <fullName evidence="2">Uncharacterized protein</fullName>
    </submittedName>
</protein>
<dbReference type="AlphaFoldDB" id="A0AAN9RYD4"/>
<reference evidence="2 3" key="1">
    <citation type="submission" date="2024-01" db="EMBL/GenBank/DDBJ databases">
        <title>The genomes of 5 underutilized Papilionoideae crops provide insights into root nodulation and disease resistanc.</title>
        <authorList>
            <person name="Jiang F."/>
        </authorList>
    </citation>
    <scope>NUCLEOTIDE SEQUENCE [LARGE SCALE GENOMIC DNA]</scope>
    <source>
        <strain evidence="2">DUOXIRENSHENG_FW03</strain>
        <tissue evidence="2">Leaves</tissue>
    </source>
</reference>
<evidence type="ECO:0000313" key="2">
    <source>
        <dbReference type="EMBL" id="KAK7385673.1"/>
    </source>
</evidence>
<dbReference type="Proteomes" id="UP001386955">
    <property type="component" value="Unassembled WGS sequence"/>
</dbReference>
<evidence type="ECO:0000313" key="3">
    <source>
        <dbReference type="Proteomes" id="UP001386955"/>
    </source>
</evidence>